<dbReference type="Gene3D" id="3.40.1090.10">
    <property type="entry name" value="Cytosolic phospholipase A2 catalytic domain"/>
    <property type="match status" value="2"/>
</dbReference>
<dbReference type="PANTHER" id="PTHR14226">
    <property type="entry name" value="NEUROPATHY TARGET ESTERASE/SWISS CHEESE D.MELANOGASTER"/>
    <property type="match status" value="1"/>
</dbReference>
<sequence>MMLFDDVALVLEGGGMRAAYSAGMVSALMEADLRFPFIAAVSAGGTIASCLLSDDRPRLRASFVTMAEEPDFGGLGHFLRGKGYFNARYIYEDACRPDGTIPFDWQGYLANDTDFAIGAFTRDTGEARWWTRKDVHSAEDMGRIVRASSSLPIMMPATWIGGTCYVDGGLSESIPLSPALVRSYKRFLIIRTQEATYRKKEGGPALLSRAVGLAYPHLGTAMRTRPARYNRELAYCHRLVDRGAAYMMHPAVMPVDRGELDPEAIGQAFDLGLAQGRRDLPQVLAFLKGDRP</sequence>
<feature type="domain" description="PNPLA" evidence="5">
    <location>
        <begin position="9"/>
        <end position="180"/>
    </location>
</feature>
<reference evidence="6 7" key="1">
    <citation type="journal article" date="2016" name="Int. J. Syst. Evol. Microbiol.">
        <title>Peptococcus simiae sp. nov., isolated from rhesus macaque faeces and emended description of the genus Peptococcus.</title>
        <authorList>
            <person name="Shkoporov A.N."/>
            <person name="Efimov B.A."/>
            <person name="Kondova I."/>
            <person name="Ouwerling B."/>
            <person name="Chaplin A.V."/>
            <person name="Shcherbakova V.A."/>
            <person name="Langermans J.A.M."/>
        </authorList>
    </citation>
    <scope>NUCLEOTIDE SEQUENCE [LARGE SCALE GENOMIC DNA]</scope>
    <source>
        <strain evidence="6 7">M108</strain>
    </source>
</reference>
<evidence type="ECO:0000256" key="2">
    <source>
        <dbReference type="ARBA" id="ARBA00022963"/>
    </source>
</evidence>
<dbReference type="Pfam" id="PF01734">
    <property type="entry name" value="Patatin"/>
    <property type="match status" value="1"/>
</dbReference>
<dbReference type="RefSeq" id="WP_408977683.1">
    <property type="nucleotide sequence ID" value="NZ_JBJUVG010000009.1"/>
</dbReference>
<dbReference type="InterPro" id="IPR016035">
    <property type="entry name" value="Acyl_Trfase/lysoPLipase"/>
</dbReference>
<dbReference type="Pfam" id="PF19890">
    <property type="entry name" value="DUF6363"/>
    <property type="match status" value="1"/>
</dbReference>
<feature type="short sequence motif" description="DGA/G" evidence="4">
    <location>
        <begin position="167"/>
        <end position="169"/>
    </location>
</feature>
<dbReference type="PANTHER" id="PTHR14226:SF25">
    <property type="entry name" value="PHOSPHOESTERASE"/>
    <property type="match status" value="1"/>
</dbReference>
<dbReference type="EMBL" id="JBJUVG010000009">
    <property type="protein sequence ID" value="MFM9414069.1"/>
    <property type="molecule type" value="Genomic_DNA"/>
</dbReference>
<evidence type="ECO:0000313" key="7">
    <source>
        <dbReference type="Proteomes" id="UP001631949"/>
    </source>
</evidence>
<feature type="active site" description="Nucleophile" evidence="4">
    <location>
        <position position="42"/>
    </location>
</feature>
<evidence type="ECO:0000259" key="5">
    <source>
        <dbReference type="PROSITE" id="PS51635"/>
    </source>
</evidence>
<dbReference type="InterPro" id="IPR045943">
    <property type="entry name" value="DUF6363"/>
</dbReference>
<comment type="caution">
    <text evidence="6">The sequence shown here is derived from an EMBL/GenBank/DDBJ whole genome shotgun (WGS) entry which is preliminary data.</text>
</comment>
<evidence type="ECO:0000256" key="1">
    <source>
        <dbReference type="ARBA" id="ARBA00022801"/>
    </source>
</evidence>
<gene>
    <name evidence="6" type="ORF">ACKQTC_06790</name>
</gene>
<dbReference type="InterPro" id="IPR037483">
    <property type="entry name" value="YjjU-like"/>
</dbReference>
<dbReference type="InterPro" id="IPR002641">
    <property type="entry name" value="PNPLA_dom"/>
</dbReference>
<keyword evidence="7" id="KW-1185">Reference proteome</keyword>
<keyword evidence="1 4" id="KW-0378">Hydrolase</keyword>
<protein>
    <submittedName>
        <fullName evidence="6">Patatin family protein</fullName>
    </submittedName>
</protein>
<keyword evidence="2 4" id="KW-0442">Lipid degradation</keyword>
<dbReference type="PROSITE" id="PS51635">
    <property type="entry name" value="PNPLA"/>
    <property type="match status" value="1"/>
</dbReference>
<dbReference type="CDD" id="cd07208">
    <property type="entry name" value="Pat_hypo_Ecoli_yjju_like"/>
    <property type="match status" value="1"/>
</dbReference>
<evidence type="ECO:0000313" key="6">
    <source>
        <dbReference type="EMBL" id="MFM9414069.1"/>
    </source>
</evidence>
<comment type="caution">
    <text evidence="4">Lacks conserved residue(s) required for the propagation of feature annotation.</text>
</comment>
<dbReference type="InterPro" id="IPR050301">
    <property type="entry name" value="NTE"/>
</dbReference>
<evidence type="ECO:0000256" key="3">
    <source>
        <dbReference type="ARBA" id="ARBA00023098"/>
    </source>
</evidence>
<name>A0ABW9GZN2_9FIRM</name>
<evidence type="ECO:0000256" key="4">
    <source>
        <dbReference type="PROSITE-ProRule" id="PRU01161"/>
    </source>
</evidence>
<accession>A0ABW9GZN2</accession>
<dbReference type="Proteomes" id="UP001631949">
    <property type="component" value="Unassembled WGS sequence"/>
</dbReference>
<keyword evidence="3 4" id="KW-0443">Lipid metabolism</keyword>
<dbReference type="SUPFAM" id="SSF52151">
    <property type="entry name" value="FabD/lysophospholipase-like"/>
    <property type="match status" value="1"/>
</dbReference>
<feature type="active site" description="Proton acceptor" evidence="4">
    <location>
        <position position="167"/>
    </location>
</feature>
<organism evidence="6 7">
    <name type="scientific">Peptococcus simiae</name>
    <dbReference type="NCBI Taxonomy" id="1643805"/>
    <lineage>
        <taxon>Bacteria</taxon>
        <taxon>Bacillati</taxon>
        <taxon>Bacillota</taxon>
        <taxon>Clostridia</taxon>
        <taxon>Eubacteriales</taxon>
        <taxon>Peptococcaceae</taxon>
        <taxon>Peptococcus</taxon>
    </lineage>
</organism>
<proteinExistence type="predicted"/>